<reference evidence="3 4" key="1">
    <citation type="journal article" date="2019" name="Int. J. Syst. Evol. Microbiol.">
        <title>The Global Catalogue of Microorganisms (GCM) 10K type strain sequencing project: providing services to taxonomists for standard genome sequencing and annotation.</title>
        <authorList>
            <consortium name="The Broad Institute Genomics Platform"/>
            <consortium name="The Broad Institute Genome Sequencing Center for Infectious Disease"/>
            <person name="Wu L."/>
            <person name="Ma J."/>
        </authorList>
    </citation>
    <scope>NUCLEOTIDE SEQUENCE [LARGE SCALE GENOMIC DNA]</scope>
    <source>
        <strain evidence="3 4">JCM 15115</strain>
    </source>
</reference>
<sequence>MSADTSHAFGRHTHDQFGIGIIMRGAQKSMSGRGGVKAEARDLITVNPASCMTAYP</sequence>
<evidence type="ECO:0000256" key="1">
    <source>
        <dbReference type="ARBA" id="ARBA00023125"/>
    </source>
</evidence>
<evidence type="ECO:0000313" key="4">
    <source>
        <dbReference type="Proteomes" id="UP001424441"/>
    </source>
</evidence>
<dbReference type="Proteomes" id="UP001424441">
    <property type="component" value="Unassembled WGS sequence"/>
</dbReference>
<keyword evidence="1" id="KW-0238">DNA-binding</keyword>
<proteinExistence type="predicted"/>
<accession>A0ABN1GMM0</accession>
<evidence type="ECO:0000259" key="2">
    <source>
        <dbReference type="Pfam" id="PF02311"/>
    </source>
</evidence>
<dbReference type="InterPro" id="IPR003313">
    <property type="entry name" value="AraC-bd"/>
</dbReference>
<protein>
    <recommendedName>
        <fullName evidence="2">AraC-type arabinose-binding/dimerisation domain-containing protein</fullName>
    </recommendedName>
</protein>
<evidence type="ECO:0000313" key="3">
    <source>
        <dbReference type="EMBL" id="GAA0614670.1"/>
    </source>
</evidence>
<organism evidence="3 4">
    <name type="scientific">Paenochrobactrum glaciei</name>
    <dbReference type="NCBI Taxonomy" id="486407"/>
    <lineage>
        <taxon>Bacteria</taxon>
        <taxon>Pseudomonadati</taxon>
        <taxon>Pseudomonadota</taxon>
        <taxon>Alphaproteobacteria</taxon>
        <taxon>Hyphomicrobiales</taxon>
        <taxon>Brucellaceae</taxon>
        <taxon>Paenochrobactrum</taxon>
    </lineage>
</organism>
<dbReference type="EMBL" id="BAAADE010000013">
    <property type="protein sequence ID" value="GAA0614670.1"/>
    <property type="molecule type" value="Genomic_DNA"/>
</dbReference>
<dbReference type="SUPFAM" id="SSF51215">
    <property type="entry name" value="Regulatory protein AraC"/>
    <property type="match status" value="1"/>
</dbReference>
<gene>
    <name evidence="3" type="ORF">GCM10008943_32310</name>
</gene>
<feature type="domain" description="AraC-type arabinose-binding/dimerisation" evidence="2">
    <location>
        <begin position="5"/>
        <end position="48"/>
    </location>
</feature>
<name>A0ABN1GMM0_9HYPH</name>
<dbReference type="Pfam" id="PF02311">
    <property type="entry name" value="AraC_binding"/>
    <property type="match status" value="1"/>
</dbReference>
<keyword evidence="4" id="KW-1185">Reference proteome</keyword>
<dbReference type="InterPro" id="IPR037923">
    <property type="entry name" value="HTH-like"/>
</dbReference>
<comment type="caution">
    <text evidence="3">The sequence shown here is derived from an EMBL/GenBank/DDBJ whole genome shotgun (WGS) entry which is preliminary data.</text>
</comment>